<sequence length="76" mass="9160">MLLVQFSNESYLKITKSKAILNNTLINTVIRKSIFFLIIFELKYNREKPDFNNSILDETTILLEEYEDTILEFFRY</sequence>
<proteinExistence type="predicted"/>
<accession>A0A6N4XY31</accession>
<evidence type="ECO:0000313" key="2">
    <source>
        <dbReference type="Proteomes" id="UP000445309"/>
    </source>
</evidence>
<protein>
    <submittedName>
        <fullName evidence="1">Uncharacterized protein</fullName>
    </submittedName>
</protein>
<keyword evidence="2" id="KW-1185">Reference proteome</keyword>
<dbReference type="AlphaFoldDB" id="A0A6N4XY31"/>
<evidence type="ECO:0000313" key="1">
    <source>
        <dbReference type="EMBL" id="CAA7391789.1"/>
    </source>
</evidence>
<reference evidence="1 2" key="1">
    <citation type="submission" date="2020-01" db="EMBL/GenBank/DDBJ databases">
        <authorList>
            <person name="Rodrigo-Torres L."/>
            <person name="Arahal R. D."/>
            <person name="Lucena T."/>
        </authorList>
    </citation>
    <scope>NUCLEOTIDE SEQUENCE [LARGE SCALE GENOMIC DNA]</scope>
    <source>
        <strain evidence="1 2">CECT 9393</strain>
    </source>
</reference>
<organism evidence="1 2">
    <name type="scientific">Chryseobacterium fistulae</name>
    <dbReference type="NCBI Taxonomy" id="2675058"/>
    <lineage>
        <taxon>Bacteria</taxon>
        <taxon>Pseudomonadati</taxon>
        <taxon>Bacteroidota</taxon>
        <taxon>Flavobacteriia</taxon>
        <taxon>Flavobacteriales</taxon>
        <taxon>Weeksellaceae</taxon>
        <taxon>Chryseobacterium group</taxon>
        <taxon>Chryseobacterium</taxon>
    </lineage>
</organism>
<gene>
    <name evidence="1" type="ORF">CHRY9393_02981</name>
</gene>
<dbReference type="EMBL" id="CACVBY010000091">
    <property type="protein sequence ID" value="CAA7391789.1"/>
    <property type="molecule type" value="Genomic_DNA"/>
</dbReference>
<dbReference type="Proteomes" id="UP000445309">
    <property type="component" value="Unassembled WGS sequence"/>
</dbReference>
<name>A0A6N4XY31_9FLAO</name>